<sequence>MKNVTLLTYTLLLLFSVSCGVPQADFDRLKKENEKLKKEIAECELTPAEILEKANVYYDASDFTKSREKLKTLIAKYANSDEGKKGKRLLKRVENKILETARAQNDQDTEVEEEEKNEGLSEKEEKERKARQKKKEAAIAKMNKKYDINDDVTWYSDKSSTKLNTKNYIQAYIGKKEKKPWIGISINYFSKKKWLFIERIEIIADKKTFELEENTPGEFNSKEESGGKREWLDRVIKNEDMLMTKAIASSKIAKIRFVGKDDVSTRTISKNEKKAIKNVLEAYVALGGNIK</sequence>
<comment type="caution">
    <text evidence="3">The sequence shown here is derived from an EMBL/GenBank/DDBJ whole genome shotgun (WGS) entry which is preliminary data.</text>
</comment>
<feature type="signal peptide" evidence="2">
    <location>
        <begin position="1"/>
        <end position="24"/>
    </location>
</feature>
<evidence type="ECO:0000313" key="3">
    <source>
        <dbReference type="EMBL" id="KZS41248.1"/>
    </source>
</evidence>
<proteinExistence type="predicted"/>
<dbReference type="Proteomes" id="UP000076715">
    <property type="component" value="Unassembled WGS sequence"/>
</dbReference>
<gene>
    <name evidence="3" type="ORF">AWE51_22860</name>
</gene>
<evidence type="ECO:0000256" key="1">
    <source>
        <dbReference type="SAM" id="MobiDB-lite"/>
    </source>
</evidence>
<feature type="region of interest" description="Disordered" evidence="1">
    <location>
        <begin position="101"/>
        <end position="135"/>
    </location>
</feature>
<protein>
    <recommendedName>
        <fullName evidence="5">Lipoprotein</fullName>
    </recommendedName>
</protein>
<evidence type="ECO:0000256" key="2">
    <source>
        <dbReference type="SAM" id="SignalP"/>
    </source>
</evidence>
<dbReference type="STRING" id="1642818.AWE51_22860"/>
<dbReference type="OrthoDB" id="795031at2"/>
<name>A0A162DJ80_9FLAO</name>
<dbReference type="PROSITE" id="PS51257">
    <property type="entry name" value="PROKAR_LIPOPROTEIN"/>
    <property type="match status" value="1"/>
</dbReference>
<accession>A0A162DJ80</accession>
<reference evidence="3 4" key="1">
    <citation type="submission" date="2016-01" db="EMBL/GenBank/DDBJ databases">
        <title>The draft genome sequence of Aquimarina sp. RZW4-3-2.</title>
        <authorList>
            <person name="Wang Y."/>
        </authorList>
    </citation>
    <scope>NUCLEOTIDE SEQUENCE [LARGE SCALE GENOMIC DNA]</scope>
    <source>
        <strain evidence="3 4">RZW4-3-2</strain>
    </source>
</reference>
<feature type="chain" id="PRO_5007833314" description="Lipoprotein" evidence="2">
    <location>
        <begin position="25"/>
        <end position="291"/>
    </location>
</feature>
<keyword evidence="2" id="KW-0732">Signal</keyword>
<organism evidence="3 4">
    <name type="scientific">Aquimarina aggregata</name>
    <dbReference type="NCBI Taxonomy" id="1642818"/>
    <lineage>
        <taxon>Bacteria</taxon>
        <taxon>Pseudomonadati</taxon>
        <taxon>Bacteroidota</taxon>
        <taxon>Flavobacteriia</taxon>
        <taxon>Flavobacteriales</taxon>
        <taxon>Flavobacteriaceae</taxon>
        <taxon>Aquimarina</taxon>
    </lineage>
</organism>
<feature type="compositionally biased region" description="Acidic residues" evidence="1">
    <location>
        <begin position="107"/>
        <end position="116"/>
    </location>
</feature>
<evidence type="ECO:0008006" key="5">
    <source>
        <dbReference type="Google" id="ProtNLM"/>
    </source>
</evidence>
<dbReference type="AlphaFoldDB" id="A0A162DJ80"/>
<keyword evidence="4" id="KW-1185">Reference proteome</keyword>
<dbReference type="EMBL" id="LQRT01000006">
    <property type="protein sequence ID" value="KZS41248.1"/>
    <property type="molecule type" value="Genomic_DNA"/>
</dbReference>
<feature type="compositionally biased region" description="Basic and acidic residues" evidence="1">
    <location>
        <begin position="117"/>
        <end position="128"/>
    </location>
</feature>
<evidence type="ECO:0000313" key="4">
    <source>
        <dbReference type="Proteomes" id="UP000076715"/>
    </source>
</evidence>
<dbReference type="RefSeq" id="WP_066312598.1">
    <property type="nucleotide sequence ID" value="NZ_LQRT01000006.1"/>
</dbReference>